<gene>
    <name evidence="3" type="ORF">L207DRAFT_518621</name>
</gene>
<feature type="domain" description="Beta-lactamase-related" evidence="2">
    <location>
        <begin position="25"/>
        <end position="355"/>
    </location>
</feature>
<accession>A0A2J6R2R4</accession>
<dbReference type="InterPro" id="IPR050491">
    <property type="entry name" value="AmpC-like"/>
</dbReference>
<dbReference type="EMBL" id="KZ613958">
    <property type="protein sequence ID" value="PMD32802.1"/>
    <property type="molecule type" value="Genomic_DNA"/>
</dbReference>
<dbReference type="OrthoDB" id="5946976at2759"/>
<dbReference type="PANTHER" id="PTHR46825:SF7">
    <property type="entry name" value="D-ALANYL-D-ALANINE CARBOXYPEPTIDASE"/>
    <property type="match status" value="1"/>
</dbReference>
<dbReference type="SUPFAM" id="SSF56601">
    <property type="entry name" value="beta-lactamase/transpeptidase-like"/>
    <property type="match status" value="1"/>
</dbReference>
<dbReference type="Pfam" id="PF00144">
    <property type="entry name" value="Beta-lactamase"/>
    <property type="match status" value="1"/>
</dbReference>
<protein>
    <submittedName>
        <fullName evidence="3">Beta-lactamase/transpeptidase-like protein</fullName>
    </submittedName>
</protein>
<dbReference type="Gene3D" id="3.40.710.10">
    <property type="entry name" value="DD-peptidase/beta-lactamase superfamily"/>
    <property type="match status" value="1"/>
</dbReference>
<dbReference type="AlphaFoldDB" id="A0A2J6R2R4"/>
<dbReference type="PANTHER" id="PTHR46825">
    <property type="entry name" value="D-ALANYL-D-ALANINE-CARBOXYPEPTIDASE/ENDOPEPTIDASE AMPH"/>
    <property type="match status" value="1"/>
</dbReference>
<evidence type="ECO:0000313" key="4">
    <source>
        <dbReference type="Proteomes" id="UP000235786"/>
    </source>
</evidence>
<keyword evidence="4" id="KW-1185">Reference proteome</keyword>
<evidence type="ECO:0000256" key="1">
    <source>
        <dbReference type="ARBA" id="ARBA00038215"/>
    </source>
</evidence>
<sequence>MSISTSFSRSNIIAQLQALLYSSVAAGVPAISASIRTSTQTLWSSTAGFSDLSNQKPINSKHIFGIGSITKLFIAVVILQLIEEDKLKLSDTLSSFLVQEVFHDIGNAEPATIGRLLSHSAGVESWEDDPKWIVEGRGKDLDPDRIWRKLDTLEYIRHPSSLTPGVFSYANTNFTFLGLVIEKITGKTAESEIRRRILAPLGMKDTYLEGFEEGVGKEKVPRRYHFATKDFIKAAGICPKFPEVEWNGTNLIDATGSNTSVEWVAGGMLSSPSDLMNFAIAIRNGNLLNPSSMKILQDWNPAGNAEIGHGLFRFKSPLGYGSWLGHNGSVLGFTGSLFWAEEGDCVVSVLANVGTMHAGEVPSSAAHVAINTEFLDLAKKLAGFVEGDKSSNT</sequence>
<comment type="similarity">
    <text evidence="1">Belongs to the peptidase S12 family.</text>
</comment>
<dbReference type="InterPro" id="IPR012338">
    <property type="entry name" value="Beta-lactam/transpept-like"/>
</dbReference>
<organism evidence="3 4">
    <name type="scientific">Hyaloscypha variabilis (strain UAMH 11265 / GT02V1 / F)</name>
    <name type="common">Meliniomyces variabilis</name>
    <dbReference type="NCBI Taxonomy" id="1149755"/>
    <lineage>
        <taxon>Eukaryota</taxon>
        <taxon>Fungi</taxon>
        <taxon>Dikarya</taxon>
        <taxon>Ascomycota</taxon>
        <taxon>Pezizomycotina</taxon>
        <taxon>Leotiomycetes</taxon>
        <taxon>Helotiales</taxon>
        <taxon>Hyaloscyphaceae</taxon>
        <taxon>Hyaloscypha</taxon>
        <taxon>Hyaloscypha variabilis</taxon>
    </lineage>
</organism>
<proteinExistence type="inferred from homology"/>
<evidence type="ECO:0000313" key="3">
    <source>
        <dbReference type="EMBL" id="PMD32802.1"/>
    </source>
</evidence>
<dbReference type="Proteomes" id="UP000235786">
    <property type="component" value="Unassembled WGS sequence"/>
</dbReference>
<reference evidence="3 4" key="1">
    <citation type="submission" date="2016-04" db="EMBL/GenBank/DDBJ databases">
        <title>A degradative enzymes factory behind the ericoid mycorrhizal symbiosis.</title>
        <authorList>
            <consortium name="DOE Joint Genome Institute"/>
            <person name="Martino E."/>
            <person name="Morin E."/>
            <person name="Grelet G."/>
            <person name="Kuo A."/>
            <person name="Kohler A."/>
            <person name="Daghino S."/>
            <person name="Barry K."/>
            <person name="Choi C."/>
            <person name="Cichocki N."/>
            <person name="Clum A."/>
            <person name="Copeland A."/>
            <person name="Hainaut M."/>
            <person name="Haridas S."/>
            <person name="Labutti K."/>
            <person name="Lindquist E."/>
            <person name="Lipzen A."/>
            <person name="Khouja H.-R."/>
            <person name="Murat C."/>
            <person name="Ohm R."/>
            <person name="Olson A."/>
            <person name="Spatafora J."/>
            <person name="Veneault-Fourrey C."/>
            <person name="Henrissat B."/>
            <person name="Grigoriev I."/>
            <person name="Martin F."/>
            <person name="Perotto S."/>
        </authorList>
    </citation>
    <scope>NUCLEOTIDE SEQUENCE [LARGE SCALE GENOMIC DNA]</scope>
    <source>
        <strain evidence="3 4">F</strain>
    </source>
</reference>
<dbReference type="InterPro" id="IPR001466">
    <property type="entry name" value="Beta-lactam-related"/>
</dbReference>
<name>A0A2J6R2R4_HYAVF</name>
<evidence type="ECO:0000259" key="2">
    <source>
        <dbReference type="Pfam" id="PF00144"/>
    </source>
</evidence>